<dbReference type="GO" id="GO:0098794">
    <property type="term" value="C:postsynapse"/>
    <property type="evidence" value="ECO:0007669"/>
    <property type="project" value="UniProtKB-SubCell"/>
</dbReference>
<sequence>MAEACVDLSTVLQEIVRPLPFHHIVIDRTGGGVSTSGHEMVVKDMLEYINHRLNTSSVLRSNVAPHGKFDTAAQQKFCSHVQSLSKGSFLYSKLVLDLIEQGHLVLKSSNYKILPINVSEVFLLHFNLKFSSVRSFERVSNILGVEWLIRRDDADTPKFLCDLRLGHALMAFRLSRVVAPLPADKTMELGHHILKAHIYKSIGRQRGYSSRDMQAFWMCLSSHSLSQALVTHRNVFCPNVKVSRLILLAGGNPNVRTEFLGNAPLLCVASKEGFSDMVALLLEFGADINATSDNGMSALCYSAAAGHREVMRMLCVRNARLEWRPHQGEPTKQEATLQCMSAAAATGNKHIVEYLHHATRGEALNTVDSLLGETALTAACLHRRKEVVQYVLEEGADIEAPNAKSFPPLLCAVKAGKWEIADTLLLAGADIEQTDKYGRTALMIAASEGHLGVLEMLLSKGAQLERKDKEGLTALCWACLKGHLTIVQSLTHRGADIHHSDNNSRTPLHLAAFYGDAQVVQFLIEKGAQIEHVDVHGMRPLDRAIGCRNTAVIVCFLRKGAKLGPETWAMAAGKTDVLLLLLNKLMEDGNILYKKNRIKEAAQRYQYALKKFPREGLGEEGRTFHDLRLNFLLNLSRCKRKLGDHPAAIQLATKALELKPKCFEAYYARARAKRDSLQYSSAQSDLVEALRLAPNNREVRRLLTRIKEECSQQVSRYESGLPSHMAEMDRISEDEDDSSLALEVPTSHQHQMQQRQLEQQEPEETDL</sequence>
<feature type="repeat" description="ANK" evidence="8">
    <location>
        <begin position="470"/>
        <end position="502"/>
    </location>
</feature>
<feature type="repeat" description="ANK" evidence="8">
    <location>
        <begin position="503"/>
        <end position="535"/>
    </location>
</feature>
<evidence type="ECO:0000313" key="12">
    <source>
        <dbReference type="EMBL" id="PVD36076.1"/>
    </source>
</evidence>
<dbReference type="PANTHER" id="PTHR24166">
    <property type="entry name" value="ROLLING PEBBLES, ISOFORM B"/>
    <property type="match status" value="1"/>
</dbReference>
<feature type="compositionally biased region" description="Low complexity" evidence="9">
    <location>
        <begin position="749"/>
        <end position="759"/>
    </location>
</feature>
<keyword evidence="13" id="KW-1185">Reference proteome</keyword>
<evidence type="ECO:0000256" key="2">
    <source>
        <dbReference type="ARBA" id="ARBA00022737"/>
    </source>
</evidence>
<dbReference type="InterPro" id="IPR036770">
    <property type="entry name" value="Ankyrin_rpt-contain_sf"/>
</dbReference>
<dbReference type="AlphaFoldDB" id="A0A2T7PRM9"/>
<dbReference type="SMART" id="SM00248">
    <property type="entry name" value="ANK"/>
    <property type="match status" value="8"/>
</dbReference>
<dbReference type="Gene3D" id="1.25.40.10">
    <property type="entry name" value="Tetratricopeptide repeat domain"/>
    <property type="match status" value="1"/>
</dbReference>
<dbReference type="SUPFAM" id="SSF48403">
    <property type="entry name" value="Ankyrin repeat"/>
    <property type="match status" value="1"/>
</dbReference>
<evidence type="ECO:0000313" key="13">
    <source>
        <dbReference type="Proteomes" id="UP000245119"/>
    </source>
</evidence>
<dbReference type="PANTHER" id="PTHR24166:SF55">
    <property type="entry name" value="ROLLING PEBBLES, ISOFORM B"/>
    <property type="match status" value="1"/>
</dbReference>
<name>A0A2T7PRM9_POMCA</name>
<dbReference type="InterPro" id="IPR019734">
    <property type="entry name" value="TPR_rpt"/>
</dbReference>
<dbReference type="PROSITE" id="PS50297">
    <property type="entry name" value="ANK_REP_REGION"/>
    <property type="match status" value="4"/>
</dbReference>
<evidence type="ECO:0008006" key="14">
    <source>
        <dbReference type="Google" id="ProtNLM"/>
    </source>
</evidence>
<dbReference type="InterPro" id="IPR050889">
    <property type="entry name" value="Dendritic_Spine_Reg/Scaffold"/>
</dbReference>
<reference evidence="12 13" key="1">
    <citation type="submission" date="2018-04" db="EMBL/GenBank/DDBJ databases">
        <title>The genome of golden apple snail Pomacea canaliculata provides insight into stress tolerance and invasive adaptation.</title>
        <authorList>
            <person name="Liu C."/>
            <person name="Liu B."/>
            <person name="Ren Y."/>
            <person name="Zhang Y."/>
            <person name="Wang H."/>
            <person name="Li S."/>
            <person name="Jiang F."/>
            <person name="Yin L."/>
            <person name="Zhang G."/>
            <person name="Qian W."/>
            <person name="Fan W."/>
        </authorList>
    </citation>
    <scope>NUCLEOTIDE SEQUENCE [LARGE SCALE GENOMIC DNA]</scope>
    <source>
        <strain evidence="12">SZHN2017</strain>
        <tissue evidence="12">Muscle</tissue>
    </source>
</reference>
<evidence type="ECO:0000256" key="7">
    <source>
        <dbReference type="ARBA" id="ARBA00038259"/>
    </source>
</evidence>
<comment type="similarity">
    <text evidence="7">Belongs to the TANC family.</text>
</comment>
<dbReference type="OrthoDB" id="5958958at2759"/>
<dbReference type="InterPro" id="IPR011990">
    <property type="entry name" value="TPR-like_helical_dom_sf"/>
</dbReference>
<dbReference type="Gene3D" id="1.25.40.20">
    <property type="entry name" value="Ankyrin repeat-containing domain"/>
    <property type="match status" value="3"/>
</dbReference>
<feature type="repeat" description="ANK" evidence="8">
    <location>
        <begin position="371"/>
        <end position="403"/>
    </location>
</feature>
<evidence type="ECO:0000256" key="3">
    <source>
        <dbReference type="ARBA" id="ARBA00022803"/>
    </source>
</evidence>
<dbReference type="InterPro" id="IPR058018">
    <property type="entry name" value="AAA_lid_TANC1/2"/>
</dbReference>
<dbReference type="SMART" id="SM00028">
    <property type="entry name" value="TPR"/>
    <property type="match status" value="3"/>
</dbReference>
<keyword evidence="4" id="KW-0770">Synapse</keyword>
<evidence type="ECO:0000256" key="8">
    <source>
        <dbReference type="PROSITE-ProRule" id="PRU00023"/>
    </source>
</evidence>
<keyword evidence="5 8" id="KW-0040">ANK repeat</keyword>
<feature type="domain" description="TANC1/2-like AAA+ ATPase lid" evidence="10">
    <location>
        <begin position="37"/>
        <end position="127"/>
    </location>
</feature>
<feature type="repeat" description="ANK" evidence="8">
    <location>
        <begin position="404"/>
        <end position="436"/>
    </location>
</feature>
<keyword evidence="2" id="KW-0677">Repeat</keyword>
<dbReference type="Pfam" id="PF25520">
    <property type="entry name" value="AAA_lid_TANC1"/>
    <property type="match status" value="1"/>
</dbReference>
<keyword evidence="3" id="KW-0802">TPR repeat</keyword>
<dbReference type="Pfam" id="PF00023">
    <property type="entry name" value="Ank"/>
    <property type="match status" value="2"/>
</dbReference>
<evidence type="ECO:0000256" key="9">
    <source>
        <dbReference type="SAM" id="MobiDB-lite"/>
    </source>
</evidence>
<dbReference type="EMBL" id="PZQS01000002">
    <property type="protein sequence ID" value="PVD36076.1"/>
    <property type="molecule type" value="Genomic_DNA"/>
</dbReference>
<feature type="repeat" description="ANK" evidence="8">
    <location>
        <begin position="437"/>
        <end position="469"/>
    </location>
</feature>
<organism evidence="12 13">
    <name type="scientific">Pomacea canaliculata</name>
    <name type="common">Golden apple snail</name>
    <dbReference type="NCBI Taxonomy" id="400727"/>
    <lineage>
        <taxon>Eukaryota</taxon>
        <taxon>Metazoa</taxon>
        <taxon>Spiralia</taxon>
        <taxon>Lophotrochozoa</taxon>
        <taxon>Mollusca</taxon>
        <taxon>Gastropoda</taxon>
        <taxon>Caenogastropoda</taxon>
        <taxon>Architaenioglossa</taxon>
        <taxon>Ampullarioidea</taxon>
        <taxon>Ampullariidae</taxon>
        <taxon>Pomacea</taxon>
    </lineage>
</organism>
<protein>
    <recommendedName>
        <fullName evidence="14">Protein TANC2</fullName>
    </recommendedName>
</protein>
<dbReference type="Pfam" id="PF12796">
    <property type="entry name" value="Ank_2"/>
    <property type="match status" value="2"/>
</dbReference>
<evidence type="ECO:0000256" key="6">
    <source>
        <dbReference type="ARBA" id="ARBA00034110"/>
    </source>
</evidence>
<dbReference type="PROSITE" id="PS50088">
    <property type="entry name" value="ANK_REPEAT"/>
    <property type="match status" value="6"/>
</dbReference>
<dbReference type="Pfam" id="PF25521">
    <property type="entry name" value="WHD_TANC1"/>
    <property type="match status" value="1"/>
</dbReference>
<dbReference type="InterPro" id="IPR002110">
    <property type="entry name" value="Ankyrin_rpt"/>
</dbReference>
<comment type="caution">
    <text evidence="12">The sequence shown here is derived from an EMBL/GenBank/DDBJ whole genome shotgun (WGS) entry which is preliminary data.</text>
</comment>
<evidence type="ECO:0000256" key="4">
    <source>
        <dbReference type="ARBA" id="ARBA00023018"/>
    </source>
</evidence>
<accession>A0A2T7PRM9</accession>
<feature type="region of interest" description="Disordered" evidence="9">
    <location>
        <begin position="714"/>
        <end position="767"/>
    </location>
</feature>
<dbReference type="InterPro" id="IPR058056">
    <property type="entry name" value="WH_TANC1/2"/>
</dbReference>
<feature type="domain" description="TANC1/2-like winged helix" evidence="11">
    <location>
        <begin position="146"/>
        <end position="224"/>
    </location>
</feature>
<feature type="repeat" description="ANK" evidence="8">
    <location>
        <begin position="260"/>
        <end position="293"/>
    </location>
</feature>
<evidence type="ECO:0000259" key="10">
    <source>
        <dbReference type="Pfam" id="PF25520"/>
    </source>
</evidence>
<proteinExistence type="inferred from homology"/>
<evidence type="ECO:0000256" key="5">
    <source>
        <dbReference type="ARBA" id="ARBA00023043"/>
    </source>
</evidence>
<gene>
    <name evidence="12" type="ORF">C0Q70_03046</name>
</gene>
<evidence type="ECO:0000256" key="1">
    <source>
        <dbReference type="ARBA" id="ARBA00022553"/>
    </source>
</evidence>
<dbReference type="SUPFAM" id="SSF48452">
    <property type="entry name" value="TPR-like"/>
    <property type="match status" value="1"/>
</dbReference>
<dbReference type="Proteomes" id="UP000245119">
    <property type="component" value="Linkage Group LG2"/>
</dbReference>
<dbReference type="STRING" id="400727.A0A2T7PRM9"/>
<keyword evidence="1" id="KW-0597">Phosphoprotein</keyword>
<comment type="subcellular location">
    <subcellularLocation>
        <location evidence="6">Postsynapse</location>
    </subcellularLocation>
</comment>
<evidence type="ECO:0000259" key="11">
    <source>
        <dbReference type="Pfam" id="PF25521"/>
    </source>
</evidence>